<dbReference type="PANTHER" id="PTHR42985">
    <property type="entry name" value="SODIUM-COUPLED MONOCARBOXYLATE TRANSPORTER"/>
    <property type="match status" value="1"/>
</dbReference>
<feature type="transmembrane region" description="Helical" evidence="13">
    <location>
        <begin position="6"/>
        <end position="28"/>
    </location>
</feature>
<feature type="transmembrane region" description="Helical" evidence="13">
    <location>
        <begin position="154"/>
        <end position="176"/>
    </location>
</feature>
<organism evidence="14 15">
    <name type="scientific">Brevibacterium spongiae</name>
    <dbReference type="NCBI Taxonomy" id="2909672"/>
    <lineage>
        <taxon>Bacteria</taxon>
        <taxon>Bacillati</taxon>
        <taxon>Actinomycetota</taxon>
        <taxon>Actinomycetes</taxon>
        <taxon>Micrococcales</taxon>
        <taxon>Brevibacteriaceae</taxon>
        <taxon>Brevibacterium</taxon>
    </lineage>
</organism>
<evidence type="ECO:0000256" key="3">
    <source>
        <dbReference type="ARBA" id="ARBA00022448"/>
    </source>
</evidence>
<keyword evidence="10" id="KW-0739">Sodium transport</keyword>
<feature type="transmembrane region" description="Helical" evidence="13">
    <location>
        <begin position="230"/>
        <end position="249"/>
    </location>
</feature>
<evidence type="ECO:0000256" key="13">
    <source>
        <dbReference type="SAM" id="Phobius"/>
    </source>
</evidence>
<keyword evidence="3" id="KW-0813">Transport</keyword>
<evidence type="ECO:0000256" key="4">
    <source>
        <dbReference type="ARBA" id="ARBA00022475"/>
    </source>
</evidence>
<sequence length="557" mass="58529">MDAPGLGGLNWAVIIIYLLATLGIGVWFTKRASGGTEEFFKASGRIPAWAAGFSIYATTLSAITYMSTPEQAFLTDWSYAAGNIAIFAIVPLLVLFYIPFFRKLDVTTAYEYLEERFGPSIRVLGSVLFVLFHIGRVAIVIYLPTLAISSVTDINPALVAGAVGVLSVVYTFLGGIEGVIWSDVVQGIILLVGAAVILVFGIMALDGGLATVVSDAAADDKFISADNWKFGGAAAAIPIVFLGSVFNNLHQYTASQDVVQRYQTTDSPKSTARSLIVNGFLALLTIPLFYGIGTVLYSFYQHSEALPEGFNTSALVPYFAVTALPAGVSGLLIAAIFAAAQSTISSSLNSISACVTVDIRDRFFPPKDGKPRTGVAFSRAVIVIVGALSVGVALYLSATDQAQTWDLFLSITGLFGVPLAGVFALGIFTKRANTSGVLAGLLLGAGLAWIVQEQAGLTPFAVSTVAFVGAMIFGYLVSLLTGAIGGRSDHDVLPLTIYGKRASYTRRVPTQPTNPAEAVSASAATAESTSSIGSDPTRPTTTSATVNTHDRQGHDHD</sequence>
<feature type="transmembrane region" description="Helical" evidence="13">
    <location>
        <begin position="315"/>
        <end position="340"/>
    </location>
</feature>
<feature type="transmembrane region" description="Helical" evidence="13">
    <location>
        <begin position="376"/>
        <end position="396"/>
    </location>
</feature>
<evidence type="ECO:0000256" key="9">
    <source>
        <dbReference type="ARBA" id="ARBA00023136"/>
    </source>
</evidence>
<dbReference type="Gene3D" id="1.20.1730.10">
    <property type="entry name" value="Sodium/glucose cotransporter"/>
    <property type="match status" value="1"/>
</dbReference>
<evidence type="ECO:0000256" key="6">
    <source>
        <dbReference type="ARBA" id="ARBA00022989"/>
    </source>
</evidence>
<dbReference type="CDD" id="cd11495">
    <property type="entry name" value="SLC5sbd_NIS-like_u3"/>
    <property type="match status" value="1"/>
</dbReference>
<keyword evidence="4" id="KW-1003">Cell membrane</keyword>
<evidence type="ECO:0000313" key="14">
    <source>
        <dbReference type="EMBL" id="UVI36717.1"/>
    </source>
</evidence>
<evidence type="ECO:0000256" key="8">
    <source>
        <dbReference type="ARBA" id="ARBA00023065"/>
    </source>
</evidence>
<evidence type="ECO:0000256" key="11">
    <source>
        <dbReference type="RuleBase" id="RU362091"/>
    </source>
</evidence>
<dbReference type="Proteomes" id="UP001064879">
    <property type="component" value="Chromosome"/>
</dbReference>
<keyword evidence="9 13" id="KW-0472">Membrane</keyword>
<dbReference type="InterPro" id="IPR038377">
    <property type="entry name" value="Na/Glc_symporter_sf"/>
</dbReference>
<evidence type="ECO:0000256" key="7">
    <source>
        <dbReference type="ARBA" id="ARBA00023053"/>
    </source>
</evidence>
<gene>
    <name evidence="14" type="ORF">L1F31_03375</name>
</gene>
<dbReference type="Pfam" id="PF00474">
    <property type="entry name" value="SSF"/>
    <property type="match status" value="1"/>
</dbReference>
<accession>A0ABY5SQ78</accession>
<evidence type="ECO:0000256" key="5">
    <source>
        <dbReference type="ARBA" id="ARBA00022692"/>
    </source>
</evidence>
<feature type="compositionally biased region" description="Polar residues" evidence="12">
    <location>
        <begin position="532"/>
        <end position="547"/>
    </location>
</feature>
<feature type="transmembrane region" description="Helical" evidence="13">
    <location>
        <begin position="435"/>
        <end position="451"/>
    </location>
</feature>
<keyword evidence="7" id="KW-0915">Sodium</keyword>
<evidence type="ECO:0000256" key="1">
    <source>
        <dbReference type="ARBA" id="ARBA00004651"/>
    </source>
</evidence>
<dbReference type="InterPro" id="IPR051163">
    <property type="entry name" value="Sodium:Solute_Symporter_SSF"/>
</dbReference>
<keyword evidence="6 13" id="KW-1133">Transmembrane helix</keyword>
<protein>
    <submittedName>
        <fullName evidence="14">Sodium:solute symporter</fullName>
    </submittedName>
</protein>
<evidence type="ECO:0000256" key="10">
    <source>
        <dbReference type="ARBA" id="ARBA00023201"/>
    </source>
</evidence>
<comment type="subcellular location">
    <subcellularLocation>
        <location evidence="1">Cell membrane</location>
        <topology evidence="1">Multi-pass membrane protein</topology>
    </subcellularLocation>
</comment>
<feature type="transmembrane region" description="Helical" evidence="13">
    <location>
        <begin position="188"/>
        <end position="210"/>
    </location>
</feature>
<feature type="transmembrane region" description="Helical" evidence="13">
    <location>
        <begin position="121"/>
        <end position="142"/>
    </location>
</feature>
<proteinExistence type="inferred from homology"/>
<feature type="transmembrane region" description="Helical" evidence="13">
    <location>
        <begin position="457"/>
        <end position="477"/>
    </location>
</feature>
<dbReference type="EMBL" id="CP093443">
    <property type="protein sequence ID" value="UVI36717.1"/>
    <property type="molecule type" value="Genomic_DNA"/>
</dbReference>
<feature type="region of interest" description="Disordered" evidence="12">
    <location>
        <begin position="506"/>
        <end position="557"/>
    </location>
</feature>
<feature type="compositionally biased region" description="Basic and acidic residues" evidence="12">
    <location>
        <begin position="548"/>
        <end position="557"/>
    </location>
</feature>
<dbReference type="RefSeq" id="WP_265419285.1">
    <property type="nucleotide sequence ID" value="NZ_CP093443.1"/>
</dbReference>
<name>A0ABY5SQ78_9MICO</name>
<evidence type="ECO:0000256" key="2">
    <source>
        <dbReference type="ARBA" id="ARBA00006434"/>
    </source>
</evidence>
<feature type="transmembrane region" description="Helical" evidence="13">
    <location>
        <begin position="275"/>
        <end position="300"/>
    </location>
</feature>
<dbReference type="InterPro" id="IPR001734">
    <property type="entry name" value="Na/solute_symporter"/>
</dbReference>
<dbReference type="PANTHER" id="PTHR42985:SF40">
    <property type="entry name" value="LD47995P-RELATED"/>
    <property type="match status" value="1"/>
</dbReference>
<evidence type="ECO:0000313" key="15">
    <source>
        <dbReference type="Proteomes" id="UP001064879"/>
    </source>
</evidence>
<keyword evidence="5 13" id="KW-0812">Transmembrane</keyword>
<evidence type="ECO:0000256" key="12">
    <source>
        <dbReference type="SAM" id="MobiDB-lite"/>
    </source>
</evidence>
<feature type="transmembrane region" description="Helical" evidence="13">
    <location>
        <begin position="79"/>
        <end position="100"/>
    </location>
</feature>
<feature type="transmembrane region" description="Helical" evidence="13">
    <location>
        <begin position="408"/>
        <end position="428"/>
    </location>
</feature>
<keyword evidence="8" id="KW-0406">Ion transport</keyword>
<feature type="transmembrane region" description="Helical" evidence="13">
    <location>
        <begin position="48"/>
        <end position="67"/>
    </location>
</feature>
<dbReference type="NCBIfam" id="TIGR00813">
    <property type="entry name" value="sss"/>
    <property type="match status" value="1"/>
</dbReference>
<dbReference type="PROSITE" id="PS50283">
    <property type="entry name" value="NA_SOLUT_SYMP_3"/>
    <property type="match status" value="1"/>
</dbReference>
<keyword evidence="15" id="KW-1185">Reference proteome</keyword>
<comment type="similarity">
    <text evidence="2 11">Belongs to the sodium:solute symporter (SSF) (TC 2.A.21) family.</text>
</comment>
<reference evidence="14" key="1">
    <citation type="submission" date="2022-03" db="EMBL/GenBank/DDBJ databases">
        <title>Brevibacterium spongiae sp. nov., isolated from marine sponge.</title>
        <authorList>
            <person name="Li Z."/>
            <person name="Zhang M."/>
        </authorList>
    </citation>
    <scope>NUCLEOTIDE SEQUENCE</scope>
    <source>
        <strain evidence="14">WHS-Z9</strain>
    </source>
</reference>
<feature type="compositionally biased region" description="Low complexity" evidence="12">
    <location>
        <begin position="516"/>
        <end position="531"/>
    </location>
</feature>